<reference evidence="8 9" key="1">
    <citation type="submission" date="2016-06" db="EMBL/GenBank/DDBJ databases">
        <title>Genome sequence of Clostridium acetireducens DSM 10703.</title>
        <authorList>
            <person name="Poehlein A."/>
            <person name="Fluechter S."/>
            <person name="Duerre P."/>
            <person name="Daniel R."/>
        </authorList>
    </citation>
    <scope>NUCLEOTIDE SEQUENCE [LARGE SCALE GENOMIC DNA]</scope>
    <source>
        <strain evidence="8 9">DSM 10703</strain>
    </source>
</reference>
<dbReference type="AlphaFoldDB" id="A0A1E8F007"/>
<dbReference type="SUPFAM" id="SSF88659">
    <property type="entry name" value="Sigma3 and sigma4 domains of RNA polymerase sigma factors"/>
    <property type="match status" value="1"/>
</dbReference>
<dbReference type="GO" id="GO:0016987">
    <property type="term" value="F:sigma factor activity"/>
    <property type="evidence" value="ECO:0007669"/>
    <property type="project" value="UniProtKB-KW"/>
</dbReference>
<evidence type="ECO:0000259" key="7">
    <source>
        <dbReference type="Pfam" id="PF08281"/>
    </source>
</evidence>
<comment type="similarity">
    <text evidence="1">Belongs to the sigma-70 factor family. ECF subfamily.</text>
</comment>
<dbReference type="NCBIfam" id="TIGR02937">
    <property type="entry name" value="sigma70-ECF"/>
    <property type="match status" value="1"/>
</dbReference>
<gene>
    <name evidence="8" type="primary">sigW</name>
    <name evidence="8" type="ORF">CLOACE_07510</name>
</gene>
<keyword evidence="3" id="KW-0731">Sigma factor</keyword>
<accession>A0A1E8F007</accession>
<sequence>MRSLKISKENFIDFMLKRDEGALEFAVDLYGDLVYRVVYSSLSKGFQVNSIEECVNDVFLAIWDNIDSYDKVKGNFKSWIIAISKYKAIDYIRKYSKEEHLEFLENIILEDKCNVEKLVIAKEDKERVLKMLDELKDIDKEIFVDRYLLGEEISKIAEKLNVDRSVIDNRLSRGRKFLKKKFLSLKEDII</sequence>
<dbReference type="GO" id="GO:0006352">
    <property type="term" value="P:DNA-templated transcription initiation"/>
    <property type="evidence" value="ECO:0007669"/>
    <property type="project" value="InterPro"/>
</dbReference>
<organism evidence="8 9">
    <name type="scientific">Clostridium acetireducens DSM 10703</name>
    <dbReference type="NCBI Taxonomy" id="1121290"/>
    <lineage>
        <taxon>Bacteria</taxon>
        <taxon>Bacillati</taxon>
        <taxon>Bacillota</taxon>
        <taxon>Clostridia</taxon>
        <taxon>Eubacteriales</taxon>
        <taxon>Clostridiaceae</taxon>
        <taxon>Clostridium</taxon>
    </lineage>
</organism>
<dbReference type="InterPro" id="IPR007627">
    <property type="entry name" value="RNA_pol_sigma70_r2"/>
</dbReference>
<dbReference type="InterPro" id="IPR039425">
    <property type="entry name" value="RNA_pol_sigma-70-like"/>
</dbReference>
<dbReference type="GO" id="GO:0003677">
    <property type="term" value="F:DNA binding"/>
    <property type="evidence" value="ECO:0007669"/>
    <property type="project" value="UniProtKB-KW"/>
</dbReference>
<evidence type="ECO:0000256" key="4">
    <source>
        <dbReference type="ARBA" id="ARBA00023125"/>
    </source>
</evidence>
<dbReference type="Pfam" id="PF08281">
    <property type="entry name" value="Sigma70_r4_2"/>
    <property type="match status" value="1"/>
</dbReference>
<keyword evidence="9" id="KW-1185">Reference proteome</keyword>
<dbReference type="Gene3D" id="1.10.10.10">
    <property type="entry name" value="Winged helix-like DNA-binding domain superfamily/Winged helix DNA-binding domain"/>
    <property type="match status" value="1"/>
</dbReference>
<dbReference type="SUPFAM" id="SSF88946">
    <property type="entry name" value="Sigma2 domain of RNA polymerase sigma factors"/>
    <property type="match status" value="1"/>
</dbReference>
<dbReference type="EMBL" id="LZFO01000008">
    <property type="protein sequence ID" value="OFI06768.1"/>
    <property type="molecule type" value="Genomic_DNA"/>
</dbReference>
<dbReference type="PANTHER" id="PTHR43133:SF8">
    <property type="entry name" value="RNA POLYMERASE SIGMA FACTOR HI_1459-RELATED"/>
    <property type="match status" value="1"/>
</dbReference>
<evidence type="ECO:0000313" key="8">
    <source>
        <dbReference type="EMBL" id="OFI06768.1"/>
    </source>
</evidence>
<dbReference type="RefSeq" id="WP_242866388.1">
    <property type="nucleotide sequence ID" value="NZ_LZFO01000008.1"/>
</dbReference>
<evidence type="ECO:0000256" key="5">
    <source>
        <dbReference type="ARBA" id="ARBA00023163"/>
    </source>
</evidence>
<dbReference type="InterPro" id="IPR014284">
    <property type="entry name" value="RNA_pol_sigma-70_dom"/>
</dbReference>
<evidence type="ECO:0000313" key="9">
    <source>
        <dbReference type="Proteomes" id="UP000175744"/>
    </source>
</evidence>
<protein>
    <submittedName>
        <fullName evidence="8">ECF RNA polymerase sigma factor SigW</fullName>
    </submittedName>
</protein>
<keyword evidence="4" id="KW-0238">DNA-binding</keyword>
<dbReference type="Gene3D" id="1.10.1740.10">
    <property type="match status" value="1"/>
</dbReference>
<proteinExistence type="inferred from homology"/>
<feature type="domain" description="RNA polymerase sigma factor 70 region 4 type 2" evidence="7">
    <location>
        <begin position="126"/>
        <end position="178"/>
    </location>
</feature>
<dbReference type="InterPro" id="IPR013324">
    <property type="entry name" value="RNA_pol_sigma_r3/r4-like"/>
</dbReference>
<dbReference type="Pfam" id="PF04542">
    <property type="entry name" value="Sigma70_r2"/>
    <property type="match status" value="1"/>
</dbReference>
<evidence type="ECO:0000256" key="2">
    <source>
        <dbReference type="ARBA" id="ARBA00023015"/>
    </source>
</evidence>
<comment type="caution">
    <text evidence="8">The sequence shown here is derived from an EMBL/GenBank/DDBJ whole genome shotgun (WGS) entry which is preliminary data.</text>
</comment>
<feature type="domain" description="RNA polymerase sigma-70 region 2" evidence="6">
    <location>
        <begin position="27"/>
        <end position="96"/>
    </location>
</feature>
<evidence type="ECO:0000256" key="1">
    <source>
        <dbReference type="ARBA" id="ARBA00010641"/>
    </source>
</evidence>
<evidence type="ECO:0000256" key="3">
    <source>
        <dbReference type="ARBA" id="ARBA00023082"/>
    </source>
</evidence>
<evidence type="ECO:0000259" key="6">
    <source>
        <dbReference type="Pfam" id="PF04542"/>
    </source>
</evidence>
<dbReference type="Proteomes" id="UP000175744">
    <property type="component" value="Unassembled WGS sequence"/>
</dbReference>
<keyword evidence="5" id="KW-0804">Transcription</keyword>
<dbReference type="InterPro" id="IPR036388">
    <property type="entry name" value="WH-like_DNA-bd_sf"/>
</dbReference>
<keyword evidence="2" id="KW-0805">Transcription regulation</keyword>
<dbReference type="PANTHER" id="PTHR43133">
    <property type="entry name" value="RNA POLYMERASE ECF-TYPE SIGMA FACTO"/>
    <property type="match status" value="1"/>
</dbReference>
<dbReference type="InterPro" id="IPR013325">
    <property type="entry name" value="RNA_pol_sigma_r2"/>
</dbReference>
<name>A0A1E8F007_9CLOT</name>
<dbReference type="STRING" id="1121290.CLAOCE_07510"/>
<dbReference type="InterPro" id="IPR013249">
    <property type="entry name" value="RNA_pol_sigma70_r4_t2"/>
</dbReference>